<accession>A0A9W9ZGU4</accession>
<proteinExistence type="predicted"/>
<dbReference type="PANTHER" id="PTHR18034">
    <property type="entry name" value="CELL CYCLE CONTROL PROTEIN CWF22-RELATED"/>
    <property type="match status" value="1"/>
</dbReference>
<evidence type="ECO:0000313" key="2">
    <source>
        <dbReference type="EMBL" id="KAJ7381291.1"/>
    </source>
</evidence>
<dbReference type="InterPro" id="IPR003890">
    <property type="entry name" value="MIF4G-like_typ-3"/>
</dbReference>
<dbReference type="GO" id="GO:0042274">
    <property type="term" value="P:ribosomal small subunit biogenesis"/>
    <property type="evidence" value="ECO:0007669"/>
    <property type="project" value="TreeGrafter"/>
</dbReference>
<evidence type="ECO:0000259" key="1">
    <source>
        <dbReference type="Pfam" id="PF02854"/>
    </source>
</evidence>
<dbReference type="AlphaFoldDB" id="A0A9W9ZGU4"/>
<organism evidence="2 3">
    <name type="scientific">Desmophyllum pertusum</name>
    <dbReference type="NCBI Taxonomy" id="174260"/>
    <lineage>
        <taxon>Eukaryota</taxon>
        <taxon>Metazoa</taxon>
        <taxon>Cnidaria</taxon>
        <taxon>Anthozoa</taxon>
        <taxon>Hexacorallia</taxon>
        <taxon>Scleractinia</taxon>
        <taxon>Caryophylliina</taxon>
        <taxon>Caryophylliidae</taxon>
        <taxon>Desmophyllum</taxon>
    </lineage>
</organism>
<feature type="domain" description="MIF4G" evidence="1">
    <location>
        <begin position="1"/>
        <end position="139"/>
    </location>
</feature>
<dbReference type="Gene3D" id="1.25.40.180">
    <property type="match status" value="1"/>
</dbReference>
<dbReference type="SUPFAM" id="SSF48371">
    <property type="entry name" value="ARM repeat"/>
    <property type="match status" value="1"/>
</dbReference>
<dbReference type="InterPro" id="IPR016024">
    <property type="entry name" value="ARM-type_fold"/>
</dbReference>
<dbReference type="EMBL" id="MU826350">
    <property type="protein sequence ID" value="KAJ7381291.1"/>
    <property type="molecule type" value="Genomic_DNA"/>
</dbReference>
<protein>
    <submittedName>
        <fullName evidence="2">Nucleolar MIF4G domain-containing protein 1</fullName>
    </submittedName>
</protein>
<dbReference type="GO" id="GO:0003723">
    <property type="term" value="F:RNA binding"/>
    <property type="evidence" value="ECO:0007669"/>
    <property type="project" value="InterPro"/>
</dbReference>
<dbReference type="InterPro" id="IPR050781">
    <property type="entry name" value="CWC22_splicing_factor"/>
</dbReference>
<keyword evidence="3" id="KW-1185">Reference proteome</keyword>
<gene>
    <name evidence="2" type="primary">NOM1</name>
    <name evidence="2" type="ORF">OS493_001412</name>
</gene>
<reference evidence="2" key="1">
    <citation type="submission" date="2023-01" db="EMBL/GenBank/DDBJ databases">
        <title>Genome assembly of the deep-sea coral Lophelia pertusa.</title>
        <authorList>
            <person name="Herrera S."/>
            <person name="Cordes E."/>
        </authorList>
    </citation>
    <scope>NUCLEOTIDE SEQUENCE</scope>
    <source>
        <strain evidence="2">USNM1676648</strain>
        <tissue evidence="2">Polyp</tissue>
    </source>
</reference>
<comment type="caution">
    <text evidence="2">The sequence shown here is derived from an EMBL/GenBank/DDBJ whole genome shotgun (WGS) entry which is preliminary data.</text>
</comment>
<dbReference type="GO" id="GO:0005730">
    <property type="term" value="C:nucleolus"/>
    <property type="evidence" value="ECO:0007669"/>
    <property type="project" value="TreeGrafter"/>
</dbReference>
<dbReference type="Proteomes" id="UP001163046">
    <property type="component" value="Unassembled WGS sequence"/>
</dbReference>
<name>A0A9W9ZGU4_9CNID</name>
<dbReference type="OrthoDB" id="10260961at2759"/>
<dbReference type="Pfam" id="PF02854">
    <property type="entry name" value="MIF4G"/>
    <property type="match status" value="1"/>
</dbReference>
<evidence type="ECO:0000313" key="3">
    <source>
        <dbReference type="Proteomes" id="UP001163046"/>
    </source>
</evidence>
<sequence>MKGLLNRLSEGNMSVISNEIENIYIHNSRNDINKILSNLILTSCVSVSLMPEKLLMEHTMVLAILSSHIGTEVAAFFVERLAELFDHLHKDSHRQGKECANVVALFAHLYNFKIIHCCLIYDIIRRLADSFTGQDVELLLLPSKKYWSRN</sequence>
<dbReference type="PANTHER" id="PTHR18034:SF4">
    <property type="entry name" value="NUCLEOLAR MIF4G DOMAIN-CONTAINING PROTEIN 1"/>
    <property type="match status" value="1"/>
</dbReference>